<dbReference type="PATRIC" id="fig|1217695.3.peg.2393"/>
<protein>
    <recommendedName>
        <fullName evidence="3">DUF1311 domain-containing protein</fullName>
    </recommendedName>
</protein>
<proteinExistence type="predicted"/>
<evidence type="ECO:0000313" key="2">
    <source>
        <dbReference type="Proteomes" id="UP000013009"/>
    </source>
</evidence>
<reference evidence="1 2" key="1">
    <citation type="submission" date="2013-02" db="EMBL/GenBank/DDBJ databases">
        <title>The Genome Sequence of Acinetobacter sp. NIPH 1859.</title>
        <authorList>
            <consortium name="The Broad Institute Genome Sequencing Platform"/>
            <consortium name="The Broad Institute Genome Sequencing Center for Infectious Disease"/>
            <person name="Cerqueira G."/>
            <person name="Feldgarden M."/>
            <person name="Courvalin P."/>
            <person name="Perichon B."/>
            <person name="Grillot-Courvalin C."/>
            <person name="Clermont D."/>
            <person name="Rocha E."/>
            <person name="Yoon E.-J."/>
            <person name="Nemec A."/>
            <person name="Walker B."/>
            <person name="Young S.K."/>
            <person name="Zeng Q."/>
            <person name="Gargeya S."/>
            <person name="Fitzgerald M."/>
            <person name="Haas B."/>
            <person name="Abouelleil A."/>
            <person name="Alvarado L."/>
            <person name="Arachchi H.M."/>
            <person name="Berlin A.M."/>
            <person name="Chapman S.B."/>
            <person name="Dewar J."/>
            <person name="Goldberg J."/>
            <person name="Griggs A."/>
            <person name="Gujja S."/>
            <person name="Hansen M."/>
            <person name="Howarth C."/>
            <person name="Imamovic A."/>
            <person name="Larimer J."/>
            <person name="McCowan C."/>
            <person name="Murphy C."/>
            <person name="Neiman D."/>
            <person name="Pearson M."/>
            <person name="Priest M."/>
            <person name="Roberts A."/>
            <person name="Saif S."/>
            <person name="Shea T."/>
            <person name="Sisk P."/>
            <person name="Sykes S."/>
            <person name="Wortman J."/>
            <person name="Nusbaum C."/>
            <person name="Birren B."/>
        </authorList>
    </citation>
    <scope>NUCLEOTIDE SEQUENCE [LARGE SCALE GENOMIC DNA]</scope>
    <source>
        <strain evidence="1 2">NIPH 1859</strain>
    </source>
</reference>
<evidence type="ECO:0008006" key="3">
    <source>
        <dbReference type="Google" id="ProtNLM"/>
    </source>
</evidence>
<dbReference type="RefSeq" id="WP_005274588.1">
    <property type="nucleotide sequence ID" value="NZ_KB850195.1"/>
</dbReference>
<keyword evidence="2" id="KW-1185">Reference proteome</keyword>
<dbReference type="Proteomes" id="UP000013009">
    <property type="component" value="Unassembled WGS sequence"/>
</dbReference>
<dbReference type="AlphaFoldDB" id="N9PJP9"/>
<dbReference type="OrthoDB" id="6711519at2"/>
<gene>
    <name evidence="1" type="ORF">F889_02462</name>
</gene>
<dbReference type="PROSITE" id="PS51257">
    <property type="entry name" value="PROKAR_LIPOPROTEIN"/>
    <property type="match status" value="1"/>
</dbReference>
<accession>N9PJP9</accession>
<comment type="caution">
    <text evidence="1">The sequence shown here is derived from an EMBL/GenBank/DDBJ whole genome shotgun (WGS) entry which is preliminary data.</text>
</comment>
<evidence type="ECO:0000313" key="1">
    <source>
        <dbReference type="EMBL" id="ENX33799.1"/>
    </source>
</evidence>
<sequence length="351" mass="40503">MNKFFIFTTLTAAVLLAGCDKFKPKDKVENTDAAAVAEWSCTNQDNLNNIQAALKKAYLKQIERSLRESEYQADYDVLDKINKGLKFEIKNVRTLDATETQSASKTLLSCDSQLIISFPKGLQKRAENAYLESQKYQGDGEGDVRATTYTLGDYFSDSEYPLTLEDDQLRGEFTYNLTKTDKDGLVVDIPDQNAVIDGVVFMATKAVQYVAYLKENRLIEQDSEKAQQEYNAQSSAQMDLAQKAMDIRKKELDAEKSKQVERLNQTWDKFTPEQKTQLQQDQSDWFEKRDVDCKVLSQKSVYDIPEKDRETYQKQSGYWNEAMRQQDQAMQYTKCFTQRTIERIVYLNNVN</sequence>
<organism evidence="1 2">
    <name type="scientific">Acinetobacter colistiniresistens</name>
    <dbReference type="NCBI Taxonomy" id="280145"/>
    <lineage>
        <taxon>Bacteria</taxon>
        <taxon>Pseudomonadati</taxon>
        <taxon>Pseudomonadota</taxon>
        <taxon>Gammaproteobacteria</taxon>
        <taxon>Moraxellales</taxon>
        <taxon>Moraxellaceae</taxon>
        <taxon>Acinetobacter</taxon>
    </lineage>
</organism>
<dbReference type="EMBL" id="APRZ01000017">
    <property type="protein sequence ID" value="ENX33799.1"/>
    <property type="molecule type" value="Genomic_DNA"/>
</dbReference>
<dbReference type="HOGENOM" id="CLU_798382_0_0_6"/>
<name>N9PJP9_9GAMM</name>